<reference evidence="6 7" key="1">
    <citation type="submission" date="2019-06" db="EMBL/GenBank/DDBJ databases">
        <title>Whole genome shotgun sequence of Cellulomonas gelida NBRC 3748.</title>
        <authorList>
            <person name="Hosoyama A."/>
            <person name="Uohara A."/>
            <person name="Ohji S."/>
            <person name="Ichikawa N."/>
        </authorList>
    </citation>
    <scope>NUCLEOTIDE SEQUENCE [LARGE SCALE GENOMIC DNA]</scope>
    <source>
        <strain evidence="6 7">NBRC 3748</strain>
    </source>
</reference>
<keyword evidence="4" id="KW-0732">Signal</keyword>
<dbReference type="Pfam" id="PF02922">
    <property type="entry name" value="CBM_48"/>
    <property type="match status" value="1"/>
</dbReference>
<dbReference type="CDD" id="cd11339">
    <property type="entry name" value="AmyAc_bac_CMD_like_2"/>
    <property type="match status" value="1"/>
</dbReference>
<evidence type="ECO:0000256" key="3">
    <source>
        <dbReference type="SAM" id="Phobius"/>
    </source>
</evidence>
<feature type="domain" description="Glycosyl hydrolase family 13 catalytic" evidence="5">
    <location>
        <begin position="166"/>
        <end position="624"/>
    </location>
</feature>
<keyword evidence="7" id="KW-1185">Reference proteome</keyword>
<proteinExistence type="inferred from homology"/>
<dbReference type="InterPro" id="IPR054409">
    <property type="entry name" value="X25_BaPul-like"/>
</dbReference>
<feature type="region of interest" description="Disordered" evidence="2">
    <location>
        <begin position="2126"/>
        <end position="2231"/>
    </location>
</feature>
<dbReference type="SUPFAM" id="SSF51011">
    <property type="entry name" value="Glycosyl hydrolase domain"/>
    <property type="match status" value="2"/>
</dbReference>
<gene>
    <name evidence="6" type="ORF">CGE01nite_28180</name>
</gene>
<feature type="transmembrane region" description="Helical" evidence="3">
    <location>
        <begin position="2317"/>
        <end position="2338"/>
    </location>
</feature>
<dbReference type="PANTHER" id="PTHR43002">
    <property type="entry name" value="GLYCOGEN DEBRANCHING ENZYME"/>
    <property type="match status" value="1"/>
</dbReference>
<dbReference type="Pfam" id="PF00128">
    <property type="entry name" value="Alpha-amylase"/>
    <property type="match status" value="1"/>
</dbReference>
<evidence type="ECO:0000313" key="7">
    <source>
        <dbReference type="Proteomes" id="UP000320461"/>
    </source>
</evidence>
<dbReference type="Gene3D" id="2.60.40.10">
    <property type="entry name" value="Immunoglobulins"/>
    <property type="match status" value="6"/>
</dbReference>
<comment type="similarity">
    <text evidence="1">Belongs to the glycosyl hydrolase 13 family.</text>
</comment>
<dbReference type="SMART" id="SM00642">
    <property type="entry name" value="Aamy"/>
    <property type="match status" value="1"/>
</dbReference>
<dbReference type="SUPFAM" id="SSF81296">
    <property type="entry name" value="E set domains"/>
    <property type="match status" value="2"/>
</dbReference>
<feature type="compositionally biased region" description="Basic and acidic residues" evidence="2">
    <location>
        <begin position="2219"/>
        <end position="2229"/>
    </location>
</feature>
<evidence type="ECO:0000256" key="2">
    <source>
        <dbReference type="SAM" id="MobiDB-lite"/>
    </source>
</evidence>
<evidence type="ECO:0000256" key="4">
    <source>
        <dbReference type="SAM" id="SignalP"/>
    </source>
</evidence>
<evidence type="ECO:0000256" key="1">
    <source>
        <dbReference type="ARBA" id="ARBA00008061"/>
    </source>
</evidence>
<dbReference type="InterPro" id="IPR017853">
    <property type="entry name" value="GH"/>
</dbReference>
<dbReference type="Gene3D" id="2.60.40.1180">
    <property type="entry name" value="Golgi alpha-mannosidase II"/>
    <property type="match status" value="2"/>
</dbReference>
<sequence length="2347" mass="246222">MSSVLARARRPLSALTATALALAGAVVVQQTAAADDETSYTLVGDLQSELGCPADWDPTCTTGDLAPVDGRTGHYAATVTLPGGEYAFKVVADHAWDTAYGFAGSSDAGAANIPLVLAGSTRLLVDFDLATGRTTLTPLDLQDDAEQDATPVAPVRQPGSGEQLYFVMTDRFANGDEANDQGGVTGDRLTTGFDPTDKGFYQGGDIAGLRGKLDYIKGLGTTAIWLTPSFTNKYVQGAGTDDVSAGYHGYWVTDFTSIDPHYGSKAELAELIDDAHDLGIDVYFDIIANHTADVIQYAQAPQAGADPYPYVSQAERPYTDADGEEFALSDVVGTTFPELDAATSFPYTPVVSPDEAHVKVPAWLNDPTLYHNRGSSTYAGESSTLGDFGALDDLMTENPVVVDGMADIFSDWVDFGIDGFRIDTVKHVNMEFWQSWTQQVMDHARATGKDDFFMFGEVYDADATKTSPYVRETQMSSVLDFAFQSAASGYAGGGSAKSLAGLFASDDYYTTADSSAYALPTFLGNHDMGRIGYFLRGKDAAVQRDVLAHQLMFLTRGQPVVYYGDEQGFVGTGGDKDARQSLFGTQVDSYAEQPLIDGTTLGTGDHYGTDGTLYEAIAELGALRADHPALVDGAQVEQAVADGTGVYAFSRVDRDERVEYLVAVNNATTTKTATFSPLSPDATFEALYGATGTVVADGDVTLSVPALSAVVYRATSTLPARSSAIDATFDGDPGLPVTPLEELSVSLDEEAYAETTFAYRVAGDDEWTTLGTSDTGTPRVFHTTAGLAAGALVEYRAVVADASGHESVATTFATVGEGYGPGTPVVADAESIVTIPGEHNSEMGCAADWQPTCTAAELTLQADGRWSGTFTLPAGTYQYKAAIGAAYYEAQGAQNGAWHENYGEDGIKNSPSGNLTYTVTDPDRPVTFWYDPSTHRVTNDAAGAVYTVAGDFQSELGCAADWSSTCLTALLADPDGDGVWTYTTSAIPAGSYEAKAIKGFDWATSYGTAAGGNVAFSVTAETPTATFSLDTATGVLSIAAGTPEEPGELLVTVPGSHNSEMGCPGDWAPDCPQAALTLRPGGVYAGTFSLPVGDYEYKVAIGGSWAENYGVGGVRDGANAAYALTATTDVTFVYDPVSHLFTSSAQGPLFTLAGDFQSELGCPGDWQPECLAALLQDADGDGTYEFTTTSLPTGSYQVKVTQDLSWTLNWGAGGVPGGDNIAFSATEGKQVQFSFDSATKVLTVTVQDPPLPGTGQARAHWVSADTLAWPRDLVDADPAGLTFSLHESPSGGLELVDGEVTGGITVPLTYDPAGLPADVTTTFPALAGYAALRVGPADAAALLKGELRVLAASDTGPVAFTGVQIPGVVDDLYADAAQDAELGVTWDGDVPSFALWAPTAQDVDLLLWTGATSGTPQRVQAERGTDGVWRVTGEAGWTGAAYRYAVTVYAPSTRTVVENAVTDPYSVALTTNSTHSVVVDLSDPSTQPALWADTPAPVVEQDVDRAIYELHVRDFSIEDETVPADERGTYLAFARDSAGMRHLAQLAAAGLDTVHLLPTFDIATIQEDRTQQAEPDCDLESYGPAATEQQACVGAVADADGFNWGYDPFHYQAPEGSYAVNPDGAARVGEFRTMVGALHATGLQVVLDEVYNHTSAAGQADTSVLDKVVPGYYHRLDAAGNVQTSTCCSNVATEHALAGKLMVDSVVLWAKEYKVDGFRFDLMGHHSVANMQAVRDALDELTLADDGVDGSAIYLYGEGWNFGEVADDALFEQARQGNLGGTGIGTFSDRLRDAVRGGGPFDEDPRVQGFGSGQYTDPNGAAVNGDEAAQLASIRHQGDLVRLGLAGNLKDYAFRTSDGTVRKGSEIDYNGQPAGYATEPDEVVTYVDAHDNETLWDSLTMKLPQATSMDDRIRMNTLSLATTALAQTPSFWHAGADLLRSKSLDRNSYNSGDWFNAIDWTGQDNGFGHGLPPAADNQAKWPYQTPLLQDATLKPSADEVATAGAQALDLLRLRSSTRLLRLGTADAIEQKVTFPGSGPDATPGVIVMQVDDTAGADVDPALDGLLVVFNAGPTATTQVVDGLVGRGYALSPVQAEGADAVVKATTWDEATGTVTVPARTVAVLVEEQEGTEPTPTPTPTATPTATPTPTPTGTATPTPKPTKTAKPTPTPKPTKTARPTPPPKPTHSATPKPPKPTHTAKPKPPKPTHSAKPKPHPRPHVELSADAARRGSAVDVRGAGFQPGEQVQVWLHSTPMLLLGVTASSDGEVDAAVTIPVATPVGDHTLEVRGLASGVGGGTPLQVVEADAALEVTGSDAGALAALGAVALAAGLVLLLLVRRGRRLGEE</sequence>
<dbReference type="InterPro" id="IPR013780">
    <property type="entry name" value="Glyco_hydro_b"/>
</dbReference>
<feature type="chain" id="PRO_5038874117" description="Glycosyl hydrolase family 13 catalytic domain-containing protein" evidence="4">
    <location>
        <begin position="34"/>
        <end position="2347"/>
    </location>
</feature>
<dbReference type="SUPFAM" id="SSF51445">
    <property type="entry name" value="(Trans)glycosidases"/>
    <property type="match status" value="2"/>
</dbReference>
<dbReference type="GO" id="GO:0051060">
    <property type="term" value="F:pullulanase activity"/>
    <property type="evidence" value="ECO:0007669"/>
    <property type="project" value="InterPro"/>
</dbReference>
<feature type="compositionally biased region" description="Pro residues" evidence="2">
    <location>
        <begin position="2134"/>
        <end position="2150"/>
    </location>
</feature>
<dbReference type="RefSeq" id="WP_229747373.1">
    <property type="nucleotide sequence ID" value="NZ_BJLQ01000039.1"/>
</dbReference>
<protein>
    <recommendedName>
        <fullName evidence="5">Glycosyl hydrolase family 13 catalytic domain-containing protein</fullName>
    </recommendedName>
</protein>
<name>A0A4Y3KNM8_9CELL</name>
<comment type="caution">
    <text evidence="6">The sequence shown here is derived from an EMBL/GenBank/DDBJ whole genome shotgun (WGS) entry which is preliminary data.</text>
</comment>
<dbReference type="CDD" id="cd11341">
    <property type="entry name" value="AmyAc_Pullulanase_LD-like"/>
    <property type="match status" value="1"/>
</dbReference>
<dbReference type="Proteomes" id="UP000320461">
    <property type="component" value="Unassembled WGS sequence"/>
</dbReference>
<dbReference type="CDD" id="cd02860">
    <property type="entry name" value="E_set_Pullulanase"/>
    <property type="match status" value="1"/>
</dbReference>
<dbReference type="InterPro" id="IPR040671">
    <property type="entry name" value="Pullulanase_N2"/>
</dbReference>
<dbReference type="NCBIfam" id="TIGR02103">
    <property type="entry name" value="pullul_strch"/>
    <property type="match status" value="1"/>
</dbReference>
<dbReference type="Pfam" id="PF11852">
    <property type="entry name" value="Pullul_strch_C"/>
    <property type="match status" value="1"/>
</dbReference>
<dbReference type="CDD" id="cd12962">
    <property type="entry name" value="X25_BaPul_like"/>
    <property type="match status" value="4"/>
</dbReference>
<dbReference type="Pfam" id="PF22058">
    <property type="entry name" value="X25_BaPul_like"/>
    <property type="match status" value="5"/>
</dbReference>
<evidence type="ECO:0000313" key="6">
    <source>
        <dbReference type="EMBL" id="GEA85567.1"/>
    </source>
</evidence>
<feature type="compositionally biased region" description="Low complexity" evidence="2">
    <location>
        <begin position="2151"/>
        <end position="2178"/>
    </location>
</feature>
<dbReference type="GO" id="GO:0005975">
    <property type="term" value="P:carbohydrate metabolic process"/>
    <property type="evidence" value="ECO:0007669"/>
    <property type="project" value="InterPro"/>
</dbReference>
<dbReference type="InterPro" id="IPR024561">
    <property type="entry name" value="Pullul_strch_C"/>
</dbReference>
<keyword evidence="3" id="KW-0472">Membrane</keyword>
<dbReference type="EMBL" id="BJLQ01000039">
    <property type="protein sequence ID" value="GEA85567.1"/>
    <property type="molecule type" value="Genomic_DNA"/>
</dbReference>
<organism evidence="6 7">
    <name type="scientific">Cellulomonas gelida</name>
    <dbReference type="NCBI Taxonomy" id="1712"/>
    <lineage>
        <taxon>Bacteria</taxon>
        <taxon>Bacillati</taxon>
        <taxon>Actinomycetota</taxon>
        <taxon>Actinomycetes</taxon>
        <taxon>Micrococcales</taxon>
        <taxon>Cellulomonadaceae</taxon>
        <taxon>Cellulomonas</taxon>
    </lineage>
</organism>
<dbReference type="PRINTS" id="PR01217">
    <property type="entry name" value="PRICHEXTENSN"/>
</dbReference>
<keyword evidence="3" id="KW-1133">Transmembrane helix</keyword>
<feature type="compositionally biased region" description="Basic residues" evidence="2">
    <location>
        <begin position="2198"/>
        <end position="2218"/>
    </location>
</feature>
<dbReference type="Gene3D" id="3.20.20.80">
    <property type="entry name" value="Glycosidases"/>
    <property type="match status" value="3"/>
</dbReference>
<feature type="signal peptide" evidence="4">
    <location>
        <begin position="1"/>
        <end position="33"/>
    </location>
</feature>
<accession>A0A4Y3KNM8</accession>
<dbReference type="InterPro" id="IPR004193">
    <property type="entry name" value="Glyco_hydro_13_N"/>
</dbReference>
<evidence type="ECO:0000259" key="5">
    <source>
        <dbReference type="SMART" id="SM00642"/>
    </source>
</evidence>
<dbReference type="InterPro" id="IPR011839">
    <property type="entry name" value="Pullul_strch"/>
</dbReference>
<dbReference type="Gene3D" id="2.60.40.1130">
    <property type="entry name" value="Rab geranylgeranyltransferase alpha-subunit, insert domain"/>
    <property type="match status" value="1"/>
</dbReference>
<feature type="compositionally biased region" description="Pro residues" evidence="2">
    <location>
        <begin position="2179"/>
        <end position="2196"/>
    </location>
</feature>
<keyword evidence="3" id="KW-0812">Transmembrane</keyword>
<dbReference type="InterPro" id="IPR014756">
    <property type="entry name" value="Ig_E-set"/>
</dbReference>
<dbReference type="Pfam" id="PF17967">
    <property type="entry name" value="Pullulanase_N2"/>
    <property type="match status" value="1"/>
</dbReference>
<dbReference type="InterPro" id="IPR006047">
    <property type="entry name" value="GH13_cat_dom"/>
</dbReference>
<dbReference type="InterPro" id="IPR013783">
    <property type="entry name" value="Ig-like_fold"/>
</dbReference>